<dbReference type="Proteomes" id="UP000554482">
    <property type="component" value="Unassembled WGS sequence"/>
</dbReference>
<sequence>MSSLFYLQIQVVEKYGVEKEVPGCVKALHHEESYCASLSRSVSRVEIEASLPAMESSYSRVASQEALFHCLSSELTQLDS</sequence>
<dbReference type="AlphaFoldDB" id="A0A7J6VJL5"/>
<evidence type="ECO:0000313" key="2">
    <source>
        <dbReference type="Proteomes" id="UP000554482"/>
    </source>
</evidence>
<proteinExistence type="predicted"/>
<evidence type="ECO:0000313" key="1">
    <source>
        <dbReference type="EMBL" id="KAF5184967.1"/>
    </source>
</evidence>
<comment type="caution">
    <text evidence="1">The sequence shown here is derived from an EMBL/GenBank/DDBJ whole genome shotgun (WGS) entry which is preliminary data.</text>
</comment>
<dbReference type="EMBL" id="JABWDY010031344">
    <property type="protein sequence ID" value="KAF5184967.1"/>
    <property type="molecule type" value="Genomic_DNA"/>
</dbReference>
<name>A0A7J6VJL5_THATH</name>
<protein>
    <submittedName>
        <fullName evidence="1">Uncharacterized protein</fullName>
    </submittedName>
</protein>
<accession>A0A7J6VJL5</accession>
<keyword evidence="2" id="KW-1185">Reference proteome</keyword>
<reference evidence="1 2" key="1">
    <citation type="submission" date="2020-06" db="EMBL/GenBank/DDBJ databases">
        <title>Transcriptomic and genomic resources for Thalictrum thalictroides and T. hernandezii: Facilitating candidate gene discovery in an emerging model plant lineage.</title>
        <authorList>
            <person name="Arias T."/>
            <person name="Riano-Pachon D.M."/>
            <person name="Di Stilio V.S."/>
        </authorList>
    </citation>
    <scope>NUCLEOTIDE SEQUENCE [LARGE SCALE GENOMIC DNA]</scope>
    <source>
        <strain evidence="2">cv. WT478/WT964</strain>
        <tissue evidence="1">Leaves</tissue>
    </source>
</reference>
<organism evidence="1 2">
    <name type="scientific">Thalictrum thalictroides</name>
    <name type="common">Rue-anemone</name>
    <name type="synonym">Anemone thalictroides</name>
    <dbReference type="NCBI Taxonomy" id="46969"/>
    <lineage>
        <taxon>Eukaryota</taxon>
        <taxon>Viridiplantae</taxon>
        <taxon>Streptophyta</taxon>
        <taxon>Embryophyta</taxon>
        <taxon>Tracheophyta</taxon>
        <taxon>Spermatophyta</taxon>
        <taxon>Magnoliopsida</taxon>
        <taxon>Ranunculales</taxon>
        <taxon>Ranunculaceae</taxon>
        <taxon>Thalictroideae</taxon>
        <taxon>Thalictrum</taxon>
    </lineage>
</organism>
<gene>
    <name evidence="1" type="ORF">FRX31_025449</name>
</gene>